<evidence type="ECO:0000313" key="2">
    <source>
        <dbReference type="EMBL" id="AKU79622.1"/>
    </source>
</evidence>
<gene>
    <name evidence="2" type="ORF">STURON_00376</name>
</gene>
<proteinExistence type="predicted"/>
<protein>
    <submittedName>
        <fullName evidence="2">Uncharacterized protein</fullName>
    </submittedName>
</protein>
<feature type="coiled-coil region" evidence="1">
    <location>
        <begin position="370"/>
        <end position="410"/>
    </location>
</feature>
<keyword evidence="1" id="KW-0175">Coiled coil</keyword>
<dbReference type="KEGG" id="stur:STURON_00376"/>
<keyword evidence="3" id="KW-1185">Reference proteome</keyword>
<organism evidence="2 3">
    <name type="scientific">Spiroplasma turonicum</name>
    <dbReference type="NCBI Taxonomy" id="216946"/>
    <lineage>
        <taxon>Bacteria</taxon>
        <taxon>Bacillati</taxon>
        <taxon>Mycoplasmatota</taxon>
        <taxon>Mollicutes</taxon>
        <taxon>Entomoplasmatales</taxon>
        <taxon>Spiroplasmataceae</taxon>
        <taxon>Spiroplasma</taxon>
    </lineage>
</organism>
<evidence type="ECO:0000313" key="3">
    <source>
        <dbReference type="Proteomes" id="UP000067243"/>
    </source>
</evidence>
<dbReference type="PATRIC" id="fig|216946.3.peg.376"/>
<dbReference type="EMBL" id="CP012328">
    <property type="protein sequence ID" value="AKU79622.1"/>
    <property type="molecule type" value="Genomic_DNA"/>
</dbReference>
<accession>A0A0K1P6W4</accession>
<reference evidence="2 3" key="1">
    <citation type="journal article" date="2015" name="Genome Announc.">
        <title>Complete Genome Sequence of Spiroplasma turonicum Strain Tab4cT, a Parasite of a Horse Fly, Haematopota sp. (Diptera: Tabanidae).</title>
        <authorList>
            <person name="Davis R.E."/>
            <person name="Shao J."/>
            <person name="Zhao Y."/>
            <person name="Gasparich G.E."/>
            <person name="Gaynor B.J."/>
            <person name="Donofrio N."/>
        </authorList>
    </citation>
    <scope>NUCLEOTIDE SEQUENCE [LARGE SCALE GENOMIC DNA]</scope>
    <source>
        <strain evidence="2 3">Tab4c</strain>
    </source>
</reference>
<dbReference type="RefSeq" id="WP_075048218.1">
    <property type="nucleotide sequence ID" value="NZ_CP012328.1"/>
</dbReference>
<dbReference type="STRING" id="216946.STURO_v1c03760"/>
<evidence type="ECO:0000256" key="1">
    <source>
        <dbReference type="SAM" id="Coils"/>
    </source>
</evidence>
<name>A0A0K1P6W4_9MOLU</name>
<dbReference type="AlphaFoldDB" id="A0A0K1P6W4"/>
<dbReference type="OrthoDB" id="388193at2"/>
<sequence length="413" mass="49381">MHIKKLIVKNFVTPGVQKFEFNNEGYLIGGDFLNPYILRNVNDLINGSWIENTISFEKFYPKFAKKLKDEDMDLQIDALFELNKEELMKLNYILKNLGHRIPLLSSVYYYSIKCIYPFIFPIITIVPADEHHLSDKPFGIGLHYDKFFRPNISKKEIITNTGIKAVGLIRDKYFEYLKRKVDDDYLLIYREYLDLIKSIFRFDTEFIKKLGKIIYEINDGDIINFGDQEGFYLTIPEFNNYLDSFSILRENDELKEDFLSLLFETYLVDIQWIYYVKSANDIYEMKRNVFKNYCDKSYYSKELLDFFNFEVDVNPDLFDFSNIVELNEHKQDKNLIAQEIVKDKKIITIFDDEEEVELDSDKKDSKSLKLQKLQLSKKKKDKELQLKKDKLQKQKRIKELVSRIKQQEKQKRS</sequence>
<dbReference type="Proteomes" id="UP000067243">
    <property type="component" value="Chromosome"/>
</dbReference>